<dbReference type="InterPro" id="IPR018060">
    <property type="entry name" value="HTH_AraC"/>
</dbReference>
<sequence length="332" mass="36612">MQDEASLDPKYNAMTDLSDSTDPMDALRRETNALLLELAPVEGYSLCALPDVRFLRSNRPLTRTPVLYDPGIVIVCQGRKRGYLGDDVYLYDANQYLVVSVPLPFSMETEASAEEPLLAIYLRLDFSLAAELMLQLEELDAVSSSEPAGMATTPLDLPLARTVLRLLHAMRDPLEARVIGPSIVRELYFRVFIGQQGGSMRAALSRQGHFGKISRAIRKIHASFAQALTVEDLAGEANMSIATFHAHFKSVTDSSPIQYIKSTRLHQARLLMARNGMTAAGAAASVGYESASQFSREFKRLFGSSPHEEVARMKQNFAMPDPLPSSIFVSSH</sequence>
<dbReference type="GO" id="GO:0003700">
    <property type="term" value="F:DNA-binding transcription factor activity"/>
    <property type="evidence" value="ECO:0007669"/>
    <property type="project" value="InterPro"/>
</dbReference>
<evidence type="ECO:0000256" key="1">
    <source>
        <dbReference type="ARBA" id="ARBA00023015"/>
    </source>
</evidence>
<evidence type="ECO:0000313" key="6">
    <source>
        <dbReference type="Proteomes" id="UP000194546"/>
    </source>
</evidence>
<evidence type="ECO:0000259" key="4">
    <source>
        <dbReference type="PROSITE" id="PS01124"/>
    </source>
</evidence>
<organism evidence="5 6">
    <name type="scientific">Caballeronia sordidicola</name>
    <name type="common">Burkholderia sordidicola</name>
    <dbReference type="NCBI Taxonomy" id="196367"/>
    <lineage>
        <taxon>Bacteria</taxon>
        <taxon>Pseudomonadati</taxon>
        <taxon>Pseudomonadota</taxon>
        <taxon>Betaproteobacteria</taxon>
        <taxon>Burkholderiales</taxon>
        <taxon>Burkholderiaceae</taxon>
        <taxon>Caballeronia</taxon>
    </lineage>
</organism>
<dbReference type="Proteomes" id="UP000194546">
    <property type="component" value="Unassembled WGS sequence"/>
</dbReference>
<keyword evidence="1" id="KW-0805">Transcription regulation</keyword>
<dbReference type="AlphaFoldDB" id="A0A242M7G9"/>
<dbReference type="Pfam" id="PF12833">
    <property type="entry name" value="HTH_18"/>
    <property type="match status" value="1"/>
</dbReference>
<dbReference type="Pfam" id="PF06719">
    <property type="entry name" value="AraC_N"/>
    <property type="match status" value="1"/>
</dbReference>
<protein>
    <submittedName>
        <fullName evidence="5">Putative transcriptional regulator YqhC</fullName>
    </submittedName>
</protein>
<dbReference type="SUPFAM" id="SSF46689">
    <property type="entry name" value="Homeodomain-like"/>
    <property type="match status" value="2"/>
</dbReference>
<dbReference type="PROSITE" id="PS01124">
    <property type="entry name" value="HTH_ARAC_FAMILY_2"/>
    <property type="match status" value="1"/>
</dbReference>
<dbReference type="PANTHER" id="PTHR43436">
    <property type="entry name" value="ARAC-FAMILY TRANSCRIPTIONAL REGULATOR"/>
    <property type="match status" value="1"/>
</dbReference>
<dbReference type="InterPro" id="IPR009594">
    <property type="entry name" value="Tscrpt_reg_HTH_AraC_N"/>
</dbReference>
<comment type="caution">
    <text evidence="5">The sequence shown here is derived from an EMBL/GenBank/DDBJ whole genome shotgun (WGS) entry which is preliminary data.</text>
</comment>
<name>A0A242M7G9_CABSO</name>
<dbReference type="SMART" id="SM00342">
    <property type="entry name" value="HTH_ARAC"/>
    <property type="match status" value="1"/>
</dbReference>
<dbReference type="EMBL" id="NBTY01000198">
    <property type="protein sequence ID" value="OTP67113.1"/>
    <property type="molecule type" value="Genomic_DNA"/>
</dbReference>
<evidence type="ECO:0000313" key="5">
    <source>
        <dbReference type="EMBL" id="OTP67113.1"/>
    </source>
</evidence>
<evidence type="ECO:0000256" key="2">
    <source>
        <dbReference type="ARBA" id="ARBA00023163"/>
    </source>
</evidence>
<evidence type="ECO:0000256" key="3">
    <source>
        <dbReference type="SAM" id="MobiDB-lite"/>
    </source>
</evidence>
<accession>A0A242M7G9</accession>
<gene>
    <name evidence="5" type="ORF">PAMC26510_32210</name>
</gene>
<feature type="domain" description="HTH araC/xylS-type" evidence="4">
    <location>
        <begin position="214"/>
        <end position="312"/>
    </location>
</feature>
<reference evidence="5 6" key="1">
    <citation type="submission" date="2017-03" db="EMBL/GenBank/DDBJ databases">
        <title>Genome analysis of strain PAMC 26510.</title>
        <authorList>
            <person name="Oh H.-M."/>
            <person name="Yang J.-A."/>
        </authorList>
    </citation>
    <scope>NUCLEOTIDE SEQUENCE [LARGE SCALE GENOMIC DNA]</scope>
    <source>
        <strain evidence="5 6">PAMC 26510</strain>
    </source>
</reference>
<keyword evidence="2" id="KW-0804">Transcription</keyword>
<feature type="region of interest" description="Disordered" evidence="3">
    <location>
        <begin position="1"/>
        <end position="23"/>
    </location>
</feature>
<proteinExistence type="predicted"/>
<dbReference type="PANTHER" id="PTHR43436:SF2">
    <property type="entry name" value="ARAC_XYLS FAMILY TRANSCRIPTIONAL REGULATOR"/>
    <property type="match status" value="1"/>
</dbReference>
<dbReference type="InterPro" id="IPR009057">
    <property type="entry name" value="Homeodomain-like_sf"/>
</dbReference>
<dbReference type="GO" id="GO:0043565">
    <property type="term" value="F:sequence-specific DNA binding"/>
    <property type="evidence" value="ECO:0007669"/>
    <property type="project" value="InterPro"/>
</dbReference>
<dbReference type="Gene3D" id="1.10.10.60">
    <property type="entry name" value="Homeodomain-like"/>
    <property type="match status" value="1"/>
</dbReference>